<dbReference type="OrthoDB" id="616263at2759"/>
<organism evidence="4 6">
    <name type="scientific">Phyllostomus discolor</name>
    <name type="common">pale spear-nosed bat</name>
    <dbReference type="NCBI Taxonomy" id="89673"/>
    <lineage>
        <taxon>Eukaryota</taxon>
        <taxon>Metazoa</taxon>
        <taxon>Chordata</taxon>
        <taxon>Craniata</taxon>
        <taxon>Vertebrata</taxon>
        <taxon>Euteleostomi</taxon>
        <taxon>Mammalia</taxon>
        <taxon>Eutheria</taxon>
        <taxon>Laurasiatheria</taxon>
        <taxon>Chiroptera</taxon>
        <taxon>Yangochiroptera</taxon>
        <taxon>Phyllostomidae</taxon>
        <taxon>Phyllostominae</taxon>
        <taxon>Phyllostomus</taxon>
    </lineage>
</organism>
<evidence type="ECO:0000313" key="6">
    <source>
        <dbReference type="RefSeq" id="XP_035876043.1"/>
    </source>
</evidence>
<evidence type="ECO:0000256" key="1">
    <source>
        <dbReference type="SAM" id="MobiDB-lite"/>
    </source>
</evidence>
<name>A0A7E6D9N4_9CHIR</name>
<dbReference type="Proteomes" id="UP000504628">
    <property type="component" value="Chromosome 3"/>
</dbReference>
<dbReference type="Pfam" id="PF17906">
    <property type="entry name" value="HTH_48"/>
    <property type="match status" value="1"/>
</dbReference>
<dbReference type="AlphaFoldDB" id="A0A7E6D9N4"/>
<evidence type="ECO:0000313" key="5">
    <source>
        <dbReference type="Proteomes" id="UP000664940"/>
    </source>
</evidence>
<feature type="domain" description="Mos1 transposase HTH" evidence="2">
    <location>
        <begin position="8"/>
        <end position="52"/>
    </location>
</feature>
<dbReference type="InterPro" id="IPR041426">
    <property type="entry name" value="Mos1_HTH"/>
</dbReference>
<dbReference type="RefSeq" id="XP_035876043.1">
    <property type="nucleotide sequence ID" value="XM_036020150.1"/>
</dbReference>
<proteinExistence type="predicted"/>
<accession>A0A7E6D9N4</accession>
<dbReference type="PANTHER" id="PTHR46060:SF1">
    <property type="entry name" value="MARINER MOS1 TRANSPOSASE-LIKE PROTEIN"/>
    <property type="match status" value="1"/>
</dbReference>
<dbReference type="Proteomes" id="UP000664940">
    <property type="component" value="Unassembled WGS sequence"/>
</dbReference>
<dbReference type="InterPro" id="IPR036397">
    <property type="entry name" value="RNaseH_sf"/>
</dbReference>
<dbReference type="PANTHER" id="PTHR46060">
    <property type="entry name" value="MARINER MOS1 TRANSPOSASE-LIKE PROTEIN"/>
    <property type="match status" value="1"/>
</dbReference>
<gene>
    <name evidence="6" type="primary">LOC118499402</name>
    <name evidence="3" type="ORF">HJG60_009986</name>
</gene>
<dbReference type="KEGG" id="pdic:118499402"/>
<evidence type="ECO:0000259" key="2">
    <source>
        <dbReference type="Pfam" id="PF17906"/>
    </source>
</evidence>
<dbReference type="InterPro" id="IPR052709">
    <property type="entry name" value="Transposase-MT_Hybrid"/>
</dbReference>
<dbReference type="GO" id="GO:0003676">
    <property type="term" value="F:nucleic acid binding"/>
    <property type="evidence" value="ECO:0007669"/>
    <property type="project" value="InterPro"/>
</dbReference>
<dbReference type="EMBL" id="JABVXQ010000002">
    <property type="protein sequence ID" value="KAF6125573.1"/>
    <property type="molecule type" value="Genomic_DNA"/>
</dbReference>
<evidence type="ECO:0000313" key="3">
    <source>
        <dbReference type="EMBL" id="KAF6125573.1"/>
    </source>
</evidence>
<dbReference type="GeneID" id="118499402"/>
<dbReference type="Gene3D" id="3.30.420.10">
    <property type="entry name" value="Ribonuclease H-like superfamily/Ribonuclease H"/>
    <property type="match status" value="1"/>
</dbReference>
<reference evidence="3 5" key="1">
    <citation type="journal article" date="2020" name="Nature">
        <title>Six reference-quality genomes reveal evolution of bat adaptations.</title>
        <authorList>
            <person name="Jebb D."/>
            <person name="Huang Z."/>
            <person name="Pippel M."/>
            <person name="Hughes G.M."/>
            <person name="Lavrichenko K."/>
            <person name="Devanna P."/>
            <person name="Winkler S."/>
            <person name="Jermiin L.S."/>
            <person name="Skirmuntt E.C."/>
            <person name="Katzourakis A."/>
            <person name="Burkitt-Gray L."/>
            <person name="Ray D.A."/>
            <person name="Sullivan K.A.M."/>
            <person name="Roscito J.G."/>
            <person name="Kirilenko B.M."/>
            <person name="Davalos L.M."/>
            <person name="Corthals A.P."/>
            <person name="Power M.L."/>
            <person name="Jones G."/>
            <person name="Ransome R.D."/>
            <person name="Dechmann D.K.N."/>
            <person name="Locatelli A.G."/>
            <person name="Puechmaille S.J."/>
            <person name="Fedrigo O."/>
            <person name="Jarvis E.D."/>
            <person name="Hiller M."/>
            <person name="Vernes S.C."/>
            <person name="Myers E.W."/>
            <person name="Teeling E.C."/>
        </authorList>
    </citation>
    <scope>NUCLEOTIDE SEQUENCE [LARGE SCALE GENOMIC DNA]</scope>
    <source>
        <strain evidence="3">Bat1K_MPI-CBG_1</strain>
    </source>
</reference>
<evidence type="ECO:0000313" key="4">
    <source>
        <dbReference type="Proteomes" id="UP000504628"/>
    </source>
</evidence>
<sequence>MTERVEQRVCIKFCVKLEHSSAETVRIIQKVFGDDAMSAAQIKVWHKRFKDGRESVESDPRSGRPATSRTPENVERVRAAVSQGRRRTVRELEADLGIPKTTVSQILTQDLGLKRVTGKFIPQLLLPEQKERRAAVASDLVQTTSKEPDFLKKVVTGDESSVCTCDPETKTQSPQWKAPGAPRLKKARQGRKLKSMLTVF</sequence>
<feature type="region of interest" description="Disordered" evidence="1">
    <location>
        <begin position="53"/>
        <end position="74"/>
    </location>
</feature>
<keyword evidence="4" id="KW-1185">Reference proteome</keyword>
<feature type="compositionally biased region" description="Basic and acidic residues" evidence="1">
    <location>
        <begin position="53"/>
        <end position="62"/>
    </location>
</feature>
<reference evidence="6" key="2">
    <citation type="submission" date="2025-04" db="UniProtKB">
        <authorList>
            <consortium name="RefSeq"/>
        </authorList>
    </citation>
    <scope>IDENTIFICATION</scope>
    <source>
        <tissue evidence="6">Muscle</tissue>
    </source>
</reference>
<protein>
    <submittedName>
        <fullName evidence="6">Protein GVQW3-like</fullName>
    </submittedName>
</protein>
<dbReference type="Gene3D" id="1.10.10.1450">
    <property type="match status" value="1"/>
</dbReference>
<feature type="region of interest" description="Disordered" evidence="1">
    <location>
        <begin position="165"/>
        <end position="188"/>
    </location>
</feature>